<reference evidence="1" key="1">
    <citation type="journal article" date="2015" name="Nature">
        <title>Complex archaea that bridge the gap between prokaryotes and eukaryotes.</title>
        <authorList>
            <person name="Spang A."/>
            <person name="Saw J.H."/>
            <person name="Jorgensen S.L."/>
            <person name="Zaremba-Niedzwiedzka K."/>
            <person name="Martijn J."/>
            <person name="Lind A.E."/>
            <person name="van Eijk R."/>
            <person name="Schleper C."/>
            <person name="Guy L."/>
            <person name="Ettema T.J."/>
        </authorList>
    </citation>
    <scope>NUCLEOTIDE SEQUENCE</scope>
</reference>
<dbReference type="EMBL" id="LAZR01017958">
    <property type="protein sequence ID" value="KKL98289.1"/>
    <property type="molecule type" value="Genomic_DNA"/>
</dbReference>
<sequence>MADIDYRIAELETRHRLLGEELNALRLERAITVCPYSIGQVMIQGRGVRGGQRARIRAIRSDGGMGYRLLGVLLKQDGSEGKRITEFRNCDEWYPEIPRETVSAT</sequence>
<comment type="caution">
    <text evidence="1">The sequence shown here is derived from an EMBL/GenBank/DDBJ whole genome shotgun (WGS) entry which is preliminary data.</text>
</comment>
<organism evidence="1">
    <name type="scientific">marine sediment metagenome</name>
    <dbReference type="NCBI Taxonomy" id="412755"/>
    <lineage>
        <taxon>unclassified sequences</taxon>
        <taxon>metagenomes</taxon>
        <taxon>ecological metagenomes</taxon>
    </lineage>
</organism>
<protein>
    <submittedName>
        <fullName evidence="1">Uncharacterized protein</fullName>
    </submittedName>
</protein>
<proteinExistence type="predicted"/>
<accession>A0A0F9GHJ6</accession>
<name>A0A0F9GHJ6_9ZZZZ</name>
<gene>
    <name evidence="1" type="ORF">LCGC14_1825900</name>
</gene>
<evidence type="ECO:0000313" key="1">
    <source>
        <dbReference type="EMBL" id="KKL98289.1"/>
    </source>
</evidence>
<dbReference type="AlphaFoldDB" id="A0A0F9GHJ6"/>